<organism evidence="1">
    <name type="scientific">marine sediment metagenome</name>
    <dbReference type="NCBI Taxonomy" id="412755"/>
    <lineage>
        <taxon>unclassified sequences</taxon>
        <taxon>metagenomes</taxon>
        <taxon>ecological metagenomes</taxon>
    </lineage>
</organism>
<name>A0A0F9P6D4_9ZZZZ</name>
<reference evidence="1" key="1">
    <citation type="journal article" date="2015" name="Nature">
        <title>Complex archaea that bridge the gap between prokaryotes and eukaryotes.</title>
        <authorList>
            <person name="Spang A."/>
            <person name="Saw J.H."/>
            <person name="Jorgensen S.L."/>
            <person name="Zaremba-Niedzwiedzka K."/>
            <person name="Martijn J."/>
            <person name="Lind A.E."/>
            <person name="van Eijk R."/>
            <person name="Schleper C."/>
            <person name="Guy L."/>
            <person name="Ettema T.J."/>
        </authorList>
    </citation>
    <scope>NUCLEOTIDE SEQUENCE</scope>
</reference>
<gene>
    <name evidence="1" type="ORF">LCGC14_0864770</name>
</gene>
<comment type="caution">
    <text evidence="1">The sequence shown here is derived from an EMBL/GenBank/DDBJ whole genome shotgun (WGS) entry which is preliminary data.</text>
</comment>
<dbReference type="EMBL" id="LAZR01002638">
    <property type="protein sequence ID" value="KKN27425.1"/>
    <property type="molecule type" value="Genomic_DNA"/>
</dbReference>
<accession>A0A0F9P6D4</accession>
<sequence length="76" mass="8254">MPTGTEIIILDELAVRPGISLDQLKEDLANEVTRPGLIAPTARGLVDKGLIRVTDRGEWFTTARGRTLLRGEAGEI</sequence>
<proteinExistence type="predicted"/>
<protein>
    <recommendedName>
        <fullName evidence="2">ArnR1-like winged helix-turn-helix domain-containing protein</fullName>
    </recommendedName>
</protein>
<evidence type="ECO:0008006" key="2">
    <source>
        <dbReference type="Google" id="ProtNLM"/>
    </source>
</evidence>
<dbReference type="AlphaFoldDB" id="A0A0F9P6D4"/>
<evidence type="ECO:0000313" key="1">
    <source>
        <dbReference type="EMBL" id="KKN27425.1"/>
    </source>
</evidence>